<reference evidence="9 10" key="1">
    <citation type="journal article" date="2016" name="Gut Pathog.">
        <title>Whole genome sequencing of "Faecalibaculum rodentium" ALO17, isolated from C57BL/6J laboratory mouse feces.</title>
        <authorList>
            <person name="Lim S."/>
            <person name="Chang D.H."/>
            <person name="Ahn S."/>
            <person name="Kim B.C."/>
        </authorList>
    </citation>
    <scope>NUCLEOTIDE SEQUENCE [LARGE SCALE GENOMIC DNA]</scope>
    <source>
        <strain evidence="9 10">Alo17</strain>
    </source>
</reference>
<comment type="similarity">
    <text evidence="1">Belongs to the FemABX family.</text>
</comment>
<evidence type="ECO:0000256" key="3">
    <source>
        <dbReference type="ARBA" id="ARBA00022679"/>
    </source>
</evidence>
<keyword evidence="7" id="KW-0961">Cell wall biogenesis/degradation</keyword>
<evidence type="ECO:0000256" key="4">
    <source>
        <dbReference type="ARBA" id="ARBA00022960"/>
    </source>
</evidence>
<organism evidence="9 10">
    <name type="scientific">Faecalibaculum rodentium</name>
    <dbReference type="NCBI Taxonomy" id="1702221"/>
    <lineage>
        <taxon>Bacteria</taxon>
        <taxon>Bacillati</taxon>
        <taxon>Bacillota</taxon>
        <taxon>Erysipelotrichia</taxon>
        <taxon>Erysipelotrichales</taxon>
        <taxon>Erysipelotrichaceae</taxon>
        <taxon>Faecalibaculum</taxon>
    </lineage>
</organism>
<name>A0A140DS33_9FIRM</name>
<dbReference type="InterPro" id="IPR003447">
    <property type="entry name" value="FEMABX"/>
</dbReference>
<dbReference type="InterPro" id="IPR016181">
    <property type="entry name" value="Acyl_CoA_acyltransferase"/>
</dbReference>
<dbReference type="GeneID" id="78477194"/>
<evidence type="ECO:0000256" key="2">
    <source>
        <dbReference type="ARBA" id="ARBA00022490"/>
    </source>
</evidence>
<dbReference type="GO" id="GO:0016755">
    <property type="term" value="F:aminoacyltransferase activity"/>
    <property type="evidence" value="ECO:0007669"/>
    <property type="project" value="InterPro"/>
</dbReference>
<dbReference type="PROSITE" id="PS51191">
    <property type="entry name" value="FEMABX"/>
    <property type="match status" value="1"/>
</dbReference>
<evidence type="ECO:0000313" key="9">
    <source>
        <dbReference type="EMBL" id="AMK53460.1"/>
    </source>
</evidence>
<proteinExistence type="inferred from homology"/>
<dbReference type="Proteomes" id="UP000069771">
    <property type="component" value="Chromosome"/>
</dbReference>
<dbReference type="EMBL" id="CP011391">
    <property type="protein sequence ID" value="AMK53460.1"/>
    <property type="molecule type" value="Genomic_DNA"/>
</dbReference>
<evidence type="ECO:0000256" key="6">
    <source>
        <dbReference type="ARBA" id="ARBA00023315"/>
    </source>
</evidence>
<evidence type="ECO:0000256" key="8">
    <source>
        <dbReference type="SAM" id="Coils"/>
    </source>
</evidence>
<evidence type="ECO:0000256" key="5">
    <source>
        <dbReference type="ARBA" id="ARBA00022984"/>
    </source>
</evidence>
<keyword evidence="10" id="KW-1185">Reference proteome</keyword>
<keyword evidence="5" id="KW-0573">Peptidoglycan synthesis</keyword>
<dbReference type="SUPFAM" id="SSF55729">
    <property type="entry name" value="Acyl-CoA N-acyltransferases (Nat)"/>
    <property type="match status" value="2"/>
</dbReference>
<gene>
    <name evidence="9" type="ORF">AALO17_03260</name>
</gene>
<dbReference type="GO" id="GO:0008360">
    <property type="term" value="P:regulation of cell shape"/>
    <property type="evidence" value="ECO:0007669"/>
    <property type="project" value="UniProtKB-KW"/>
</dbReference>
<keyword evidence="4" id="KW-0133">Cell shape</keyword>
<keyword evidence="6" id="KW-0012">Acyltransferase</keyword>
<sequence length="422" mass="48375">MQAREISKAIYTEFLQRHSLDNVWQTTMMGDMQEARGRHVLYLGIFDDTDTLTGATNVVLEPSHFGALHAGSPRGPILDYTGSQVTASLQAVRDFLKQKHVMYWTLNPYAVYEKHTLDGKAVQGSRCQGMYDQLMAAGARHRGFVHGIDNSTEPRWMYVIPTDFDSPQAMLDSFAHKCSRSIRRAMDFGVRVRELSEQELPLIDEMFSHAGDKHEFSWRSDDYTRRLWNAFHDSGAVKFLVAEISLQDYTGRLQKTLETLRQQQAETEDSIARIRSKKMLNRLKEIEQKTASVQKHLEEAETFEADGPVLKLAAGIFFDYGQEVICLMSGYDERYAWFCGPYAMHWQMLKHCLEQGYARYNLYGISGEFGDDAVDSGVYAFKKGFNGEIWELPGDFEIPVDPVRYSLLRVARKLKGIRHRTS</sequence>
<feature type="coiled-coil region" evidence="8">
    <location>
        <begin position="246"/>
        <end position="306"/>
    </location>
</feature>
<accession>A0A140DS33</accession>
<dbReference type="Pfam" id="PF02388">
    <property type="entry name" value="FemAB"/>
    <property type="match status" value="1"/>
</dbReference>
<evidence type="ECO:0000313" key="10">
    <source>
        <dbReference type="Proteomes" id="UP000069771"/>
    </source>
</evidence>
<dbReference type="AlphaFoldDB" id="A0A140DS33"/>
<dbReference type="PANTHER" id="PTHR36174">
    <property type="entry name" value="LIPID II:GLYCINE GLYCYLTRANSFERASE"/>
    <property type="match status" value="1"/>
</dbReference>
<dbReference type="Gene3D" id="3.40.630.30">
    <property type="match status" value="2"/>
</dbReference>
<dbReference type="InterPro" id="IPR050644">
    <property type="entry name" value="PG_Glycine_Bridge_Synth"/>
</dbReference>
<keyword evidence="8" id="KW-0175">Coiled coil</keyword>
<dbReference type="RefSeq" id="WP_067554599.1">
    <property type="nucleotide sequence ID" value="NZ_CAMNXC010000066.1"/>
</dbReference>
<dbReference type="GO" id="GO:0071555">
    <property type="term" value="P:cell wall organization"/>
    <property type="evidence" value="ECO:0007669"/>
    <property type="project" value="UniProtKB-KW"/>
</dbReference>
<dbReference type="PANTHER" id="PTHR36174:SF2">
    <property type="entry name" value="AMINOACYLTRANSFERASE FEMA"/>
    <property type="match status" value="1"/>
</dbReference>
<dbReference type="Gene3D" id="1.20.58.90">
    <property type="match status" value="1"/>
</dbReference>
<keyword evidence="3" id="KW-0808">Transferase</keyword>
<dbReference type="OrthoDB" id="9785911at2"/>
<keyword evidence="2" id="KW-0963">Cytoplasm</keyword>
<evidence type="ECO:0000256" key="1">
    <source>
        <dbReference type="ARBA" id="ARBA00009943"/>
    </source>
</evidence>
<evidence type="ECO:0000256" key="7">
    <source>
        <dbReference type="ARBA" id="ARBA00023316"/>
    </source>
</evidence>
<dbReference type="GO" id="GO:0009252">
    <property type="term" value="P:peptidoglycan biosynthetic process"/>
    <property type="evidence" value="ECO:0007669"/>
    <property type="project" value="UniProtKB-KW"/>
</dbReference>
<protein>
    <submittedName>
        <fullName evidence="9">Uncharacterized protein</fullName>
    </submittedName>
</protein>
<dbReference type="KEGG" id="fro:AALO17_03260"/>
<dbReference type="STRING" id="1702221.AALO17_03260"/>